<dbReference type="Pfam" id="PF13473">
    <property type="entry name" value="Cupredoxin_1"/>
    <property type="match status" value="1"/>
</dbReference>
<evidence type="ECO:0000259" key="4">
    <source>
        <dbReference type="Pfam" id="PF13473"/>
    </source>
</evidence>
<name>A0A1F7XAI2_9BACT</name>
<evidence type="ECO:0000256" key="3">
    <source>
        <dbReference type="SAM" id="Phobius"/>
    </source>
</evidence>
<dbReference type="GO" id="GO:0046872">
    <property type="term" value="F:metal ion binding"/>
    <property type="evidence" value="ECO:0007669"/>
    <property type="project" value="UniProtKB-KW"/>
</dbReference>
<dbReference type="EMBL" id="MGFS01000006">
    <property type="protein sequence ID" value="OGM11983.1"/>
    <property type="molecule type" value="Genomic_DNA"/>
</dbReference>
<dbReference type="InterPro" id="IPR050845">
    <property type="entry name" value="Cu-binding_ET"/>
</dbReference>
<dbReference type="Proteomes" id="UP000177053">
    <property type="component" value="Unassembled WGS sequence"/>
</dbReference>
<accession>A0A1F7XAI2</accession>
<evidence type="ECO:0000313" key="5">
    <source>
        <dbReference type="EMBL" id="OGM11983.1"/>
    </source>
</evidence>
<proteinExistence type="predicted"/>
<feature type="domain" description="EfeO-type cupredoxin-like" evidence="4">
    <location>
        <begin position="68"/>
        <end position="160"/>
    </location>
</feature>
<keyword evidence="2" id="KW-0186">Copper</keyword>
<reference evidence="5 6" key="1">
    <citation type="journal article" date="2016" name="Nat. Commun.">
        <title>Thousands of microbial genomes shed light on interconnected biogeochemical processes in an aquifer system.</title>
        <authorList>
            <person name="Anantharaman K."/>
            <person name="Brown C.T."/>
            <person name="Hug L.A."/>
            <person name="Sharon I."/>
            <person name="Castelle C.J."/>
            <person name="Probst A.J."/>
            <person name="Thomas B.C."/>
            <person name="Singh A."/>
            <person name="Wilkins M.J."/>
            <person name="Karaoz U."/>
            <person name="Brodie E.L."/>
            <person name="Williams K.H."/>
            <person name="Hubbard S.S."/>
            <person name="Banfield J.F."/>
        </authorList>
    </citation>
    <scope>NUCLEOTIDE SEQUENCE [LARGE SCALE GENOMIC DNA]</scope>
</reference>
<dbReference type="AlphaFoldDB" id="A0A1F7XAI2"/>
<dbReference type="PANTHER" id="PTHR38439:SF3">
    <property type="entry name" value="COPPER-RESISTANT CUPROPROTEIN COPI"/>
    <property type="match status" value="1"/>
</dbReference>
<gene>
    <name evidence="5" type="ORF">A2Z22_04860</name>
</gene>
<keyword evidence="3" id="KW-0812">Transmembrane</keyword>
<keyword evidence="3" id="KW-1133">Transmembrane helix</keyword>
<comment type="caution">
    <text evidence="5">The sequence shown here is derived from an EMBL/GenBank/DDBJ whole genome shotgun (WGS) entry which is preliminary data.</text>
</comment>
<evidence type="ECO:0000313" key="6">
    <source>
        <dbReference type="Proteomes" id="UP000177053"/>
    </source>
</evidence>
<evidence type="ECO:0000256" key="2">
    <source>
        <dbReference type="ARBA" id="ARBA00023008"/>
    </source>
</evidence>
<dbReference type="SUPFAM" id="SSF49503">
    <property type="entry name" value="Cupredoxins"/>
    <property type="match status" value="1"/>
</dbReference>
<sequence>MNKTNKTGLLTMVVILLLIIVGVGFFIFNQTKQSKATSFSGSALNEISQKPAINTNLQGNQVVVGKESGQVKEITIEASMYKYLPSSFSVKAGERVRIILKNTEGMHDFVIDELNIASRKINAGEEDVIEFTAPESPGSYAYYCSISNHRALGMEGKLVVE</sequence>
<keyword evidence="1" id="KW-0479">Metal-binding</keyword>
<feature type="transmembrane region" description="Helical" evidence="3">
    <location>
        <begin position="7"/>
        <end position="28"/>
    </location>
</feature>
<keyword evidence="3" id="KW-0472">Membrane</keyword>
<dbReference type="InterPro" id="IPR008972">
    <property type="entry name" value="Cupredoxin"/>
</dbReference>
<dbReference type="InterPro" id="IPR028096">
    <property type="entry name" value="EfeO_Cupredoxin"/>
</dbReference>
<dbReference type="PANTHER" id="PTHR38439">
    <property type="entry name" value="AURACYANIN-B"/>
    <property type="match status" value="1"/>
</dbReference>
<protein>
    <recommendedName>
        <fullName evidence="4">EfeO-type cupredoxin-like domain-containing protein</fullName>
    </recommendedName>
</protein>
<evidence type="ECO:0000256" key="1">
    <source>
        <dbReference type="ARBA" id="ARBA00022723"/>
    </source>
</evidence>
<dbReference type="Gene3D" id="2.60.40.420">
    <property type="entry name" value="Cupredoxins - blue copper proteins"/>
    <property type="match status" value="1"/>
</dbReference>
<organism evidence="5 6">
    <name type="scientific">Candidatus Woesebacteria bacterium RBG_16_34_12</name>
    <dbReference type="NCBI Taxonomy" id="1802480"/>
    <lineage>
        <taxon>Bacteria</taxon>
        <taxon>Candidatus Woeseibacteriota</taxon>
    </lineage>
</organism>